<dbReference type="Gene3D" id="1.10.10.10">
    <property type="entry name" value="Winged helix-like DNA-binding domain superfamily/Winged helix DNA-binding domain"/>
    <property type="match status" value="1"/>
</dbReference>
<organism evidence="6">
    <name type="scientific">Klebsiella oxytoca</name>
    <dbReference type="NCBI Taxonomy" id="571"/>
    <lineage>
        <taxon>Bacteria</taxon>
        <taxon>Pseudomonadati</taxon>
        <taxon>Pseudomonadota</taxon>
        <taxon>Gammaproteobacteria</taxon>
        <taxon>Enterobacterales</taxon>
        <taxon>Enterobacteriaceae</taxon>
        <taxon>Klebsiella/Raoultella group</taxon>
        <taxon>Klebsiella</taxon>
    </lineage>
</organism>
<sequence>MLKIQRKQTRDCIAQMIRYEIFSGSMKPGDKLTQENIAEKLGLSRMPVREALQSLEKEGFLVRLSTRHMMVSVIESEHIHTIFQVISDMAIQLFSLIPVQVGRTLYEHACQLKSATDLKAELDFHYLITSCIASRYLAKIYEQFVDSYISYTILNLEINRGIQSELLCQICMDILNNKENLRKSIPGYFMALSAIMERHVEKNCHV</sequence>
<evidence type="ECO:0000259" key="4">
    <source>
        <dbReference type="PROSITE" id="PS50949"/>
    </source>
</evidence>
<evidence type="ECO:0000313" key="5">
    <source>
        <dbReference type="EMBL" id="EML7083884.1"/>
    </source>
</evidence>
<feature type="domain" description="HTH gntR-type" evidence="4">
    <location>
        <begin position="7"/>
        <end position="74"/>
    </location>
</feature>
<name>A0AAI9E3S5_KLEOX</name>
<keyword evidence="3" id="KW-0804">Transcription</keyword>
<dbReference type="CDD" id="cd07377">
    <property type="entry name" value="WHTH_GntR"/>
    <property type="match status" value="1"/>
</dbReference>
<dbReference type="SMART" id="SM00345">
    <property type="entry name" value="HTH_GNTR"/>
    <property type="match status" value="1"/>
</dbReference>
<dbReference type="Pfam" id="PF00392">
    <property type="entry name" value="GntR"/>
    <property type="match status" value="1"/>
</dbReference>
<keyword evidence="1" id="KW-0805">Transcription regulation</keyword>
<evidence type="ECO:0000313" key="6">
    <source>
        <dbReference type="EMBL" id="EML7085627.1"/>
    </source>
</evidence>
<dbReference type="GO" id="GO:0003677">
    <property type="term" value="F:DNA binding"/>
    <property type="evidence" value="ECO:0007669"/>
    <property type="project" value="UniProtKB-KW"/>
</dbReference>
<evidence type="ECO:0000256" key="1">
    <source>
        <dbReference type="ARBA" id="ARBA00023015"/>
    </source>
</evidence>
<dbReference type="PRINTS" id="PR00035">
    <property type="entry name" value="HTHGNTR"/>
</dbReference>
<dbReference type="InterPro" id="IPR036390">
    <property type="entry name" value="WH_DNA-bd_sf"/>
</dbReference>
<proteinExistence type="predicted"/>
<dbReference type="RefSeq" id="WP_142448226.1">
    <property type="nucleotide sequence ID" value="NZ_CABGIA010000012.1"/>
</dbReference>
<comment type="caution">
    <text evidence="6">The sequence shown here is derived from an EMBL/GenBank/DDBJ whole genome shotgun (WGS) entry which is preliminary data.</text>
</comment>
<dbReference type="PROSITE" id="PS50949">
    <property type="entry name" value="HTH_GNTR"/>
    <property type="match status" value="1"/>
</dbReference>
<reference evidence="6" key="1">
    <citation type="submission" date="2024-02" db="EMBL/GenBank/DDBJ databases">
        <authorList>
            <consortium name="Clinical and Environmental Microbiology Branch: Whole genome sequencing antimicrobial resistance pathogens in the healthcare setting"/>
        </authorList>
    </citation>
    <scope>NUCLEOTIDE SEQUENCE</scope>
    <source>
        <strain evidence="6">2023BB-00086</strain>
    </source>
</reference>
<accession>A0AAI9E3S5</accession>
<evidence type="ECO:0000256" key="3">
    <source>
        <dbReference type="ARBA" id="ARBA00023163"/>
    </source>
</evidence>
<dbReference type="PANTHER" id="PTHR43537:SF51">
    <property type="entry name" value="HTH-TYPE TRANSCRIPTIONAL REGULATOR LGOR-RELATED"/>
    <property type="match status" value="1"/>
</dbReference>
<dbReference type="EMBL" id="ABNOCX020000010">
    <property type="protein sequence ID" value="EML7083884.1"/>
    <property type="molecule type" value="Genomic_DNA"/>
</dbReference>
<keyword evidence="2" id="KW-0238">DNA-binding</keyword>
<dbReference type="PANTHER" id="PTHR43537">
    <property type="entry name" value="TRANSCRIPTIONAL REGULATOR, GNTR FAMILY"/>
    <property type="match status" value="1"/>
</dbReference>
<dbReference type="InterPro" id="IPR000524">
    <property type="entry name" value="Tscrpt_reg_HTH_GntR"/>
</dbReference>
<dbReference type="AlphaFoldDB" id="A0AAI9E3S5"/>
<dbReference type="SUPFAM" id="SSF46785">
    <property type="entry name" value="Winged helix' DNA-binding domain"/>
    <property type="match status" value="1"/>
</dbReference>
<dbReference type="InterPro" id="IPR036388">
    <property type="entry name" value="WH-like_DNA-bd_sf"/>
</dbReference>
<dbReference type="GO" id="GO:0003700">
    <property type="term" value="F:DNA-binding transcription factor activity"/>
    <property type="evidence" value="ECO:0007669"/>
    <property type="project" value="InterPro"/>
</dbReference>
<dbReference type="EMBL" id="ABNOCX020000052">
    <property type="protein sequence ID" value="EML7085627.1"/>
    <property type="molecule type" value="Genomic_DNA"/>
</dbReference>
<evidence type="ECO:0000256" key="2">
    <source>
        <dbReference type="ARBA" id="ARBA00023125"/>
    </source>
</evidence>
<protein>
    <submittedName>
        <fullName evidence="6">GntR family transcriptional regulator</fullName>
    </submittedName>
</protein>
<gene>
    <name evidence="5" type="ORF">RYF40_004374</name>
    <name evidence="6" type="ORF">RYF40_006198</name>
</gene>